<evidence type="ECO:0000259" key="4">
    <source>
        <dbReference type="Pfam" id="PF06094"/>
    </source>
</evidence>
<dbReference type="SUPFAM" id="SSF110857">
    <property type="entry name" value="Gamma-glutamyl cyclotransferase-like"/>
    <property type="match status" value="1"/>
</dbReference>
<dbReference type="InterPro" id="IPR009288">
    <property type="entry name" value="AIG2-like_dom"/>
</dbReference>
<dbReference type="InterPro" id="IPR045038">
    <property type="entry name" value="AIG2-like"/>
</dbReference>
<dbReference type="Proteomes" id="UP000297716">
    <property type="component" value="Unassembled WGS sequence"/>
</dbReference>
<evidence type="ECO:0000313" key="5">
    <source>
        <dbReference type="EMBL" id="TGJ83993.1"/>
    </source>
</evidence>
<reference evidence="5 6" key="1">
    <citation type="submission" date="2019-03" db="EMBL/GenBank/DDBJ databases">
        <title>Draft genome sequence of Xylaria hypoxylon DSM 108379, a ubiquitous saprotrophic-parasitic fungi on hardwood.</title>
        <authorList>
            <person name="Buettner E."/>
            <person name="Leonhardt S."/>
            <person name="Gebauer A.M."/>
            <person name="Liers C."/>
            <person name="Hofrichter M."/>
            <person name="Kellner H."/>
        </authorList>
    </citation>
    <scope>NUCLEOTIDE SEQUENCE [LARGE SCALE GENOMIC DNA]</scope>
    <source>
        <strain evidence="5 6">DSM 108379</strain>
    </source>
</reference>
<feature type="domain" description="Gamma-glutamylcyclotransferase AIG2-like" evidence="4">
    <location>
        <begin position="237"/>
        <end position="331"/>
    </location>
</feature>
<dbReference type="InterPro" id="IPR013024">
    <property type="entry name" value="GGCT-like"/>
</dbReference>
<dbReference type="GO" id="GO:0016740">
    <property type="term" value="F:transferase activity"/>
    <property type="evidence" value="ECO:0007669"/>
    <property type="project" value="UniProtKB-KW"/>
</dbReference>
<evidence type="ECO:0000256" key="3">
    <source>
        <dbReference type="ARBA" id="ARBA00030602"/>
    </source>
</evidence>
<protein>
    <recommendedName>
        <fullName evidence="3">Putative gamma-glutamylcyclotransferase</fullName>
    </recommendedName>
</protein>
<dbReference type="Pfam" id="PF06094">
    <property type="entry name" value="GGACT"/>
    <property type="match status" value="1"/>
</dbReference>
<dbReference type="PANTHER" id="PTHR31544:SF4">
    <property type="entry name" value="GAMMA-GLUTAMYLCYCLOTRANSFERASE-RELATED"/>
    <property type="match status" value="1"/>
</dbReference>
<evidence type="ECO:0000256" key="1">
    <source>
        <dbReference type="ARBA" id="ARBA00008861"/>
    </source>
</evidence>
<comment type="similarity">
    <text evidence="1">Belongs to the gamma-glutamylcyclotransferase family.</text>
</comment>
<dbReference type="EMBL" id="SKBN01000078">
    <property type="protein sequence ID" value="TGJ83993.1"/>
    <property type="molecule type" value="Genomic_DNA"/>
</dbReference>
<sequence length="355" mass="39034">MDFLLDACEGLVANATSIPDDDALISLADTKRWQSLFAFTASEAEKEIRDWRSNLGRERLTHFAWEAVKSSAKGFDKESYEYALGNQRLPCTQPMTSAAENRQSGSKEAKGDRIAVVATLKNVRFLLKLEGEIPTIAAAQAIGKLDHPPLKYEGENEDGVRIEFCIVNTDAKKKILQGLTNVKSAAQPLFIRLPEAEKDLSAVCRFPTLGIDTTMPQHRVGNKERPAPGQDEYPVWYFFYGTLADKDILGRLLQRPDGIGQAALRPAYVLGGKLATLGKYRALVHGHGLKEEPVAGSAFLVQTREEEDALRHYETELYAVVRCVIHISSGSSRSGDAGKEEKVLEVNGLTFLGAA</sequence>
<dbReference type="CDD" id="cd06661">
    <property type="entry name" value="GGCT_like"/>
    <property type="match status" value="1"/>
</dbReference>
<dbReference type="AlphaFoldDB" id="A0A4Z0YZK4"/>
<name>A0A4Z0YZK4_9PEZI</name>
<keyword evidence="2" id="KW-0808">Transferase</keyword>
<dbReference type="Gene3D" id="3.10.490.10">
    <property type="entry name" value="Gamma-glutamyl cyclotransferase-like"/>
    <property type="match status" value="1"/>
</dbReference>
<dbReference type="PANTHER" id="PTHR31544">
    <property type="entry name" value="AIG2-LIKE PROTEIN D"/>
    <property type="match status" value="1"/>
</dbReference>
<organism evidence="5 6">
    <name type="scientific">Xylaria hypoxylon</name>
    <dbReference type="NCBI Taxonomy" id="37992"/>
    <lineage>
        <taxon>Eukaryota</taxon>
        <taxon>Fungi</taxon>
        <taxon>Dikarya</taxon>
        <taxon>Ascomycota</taxon>
        <taxon>Pezizomycotina</taxon>
        <taxon>Sordariomycetes</taxon>
        <taxon>Xylariomycetidae</taxon>
        <taxon>Xylariales</taxon>
        <taxon>Xylariaceae</taxon>
        <taxon>Xylaria</taxon>
    </lineage>
</organism>
<dbReference type="InterPro" id="IPR036568">
    <property type="entry name" value="GGCT-like_sf"/>
</dbReference>
<comment type="caution">
    <text evidence="5">The sequence shown here is derived from an EMBL/GenBank/DDBJ whole genome shotgun (WGS) entry which is preliminary data.</text>
</comment>
<keyword evidence="6" id="KW-1185">Reference proteome</keyword>
<evidence type="ECO:0000313" key="6">
    <source>
        <dbReference type="Proteomes" id="UP000297716"/>
    </source>
</evidence>
<accession>A0A4Z0YZK4</accession>
<proteinExistence type="inferred from homology"/>
<evidence type="ECO:0000256" key="2">
    <source>
        <dbReference type="ARBA" id="ARBA00022679"/>
    </source>
</evidence>
<dbReference type="OrthoDB" id="3262926at2759"/>
<gene>
    <name evidence="5" type="ORF">E0Z10_g4772</name>
</gene>